<dbReference type="InterPro" id="IPR003660">
    <property type="entry name" value="HAMP_dom"/>
</dbReference>
<evidence type="ECO:0000259" key="6">
    <source>
        <dbReference type="PROSITE" id="PS50885"/>
    </source>
</evidence>
<comment type="caution">
    <text evidence="7">The sequence shown here is derived from an EMBL/GenBank/DDBJ whole genome shotgun (WGS) entry which is preliminary data.</text>
</comment>
<evidence type="ECO:0000259" key="5">
    <source>
        <dbReference type="PROSITE" id="PS50111"/>
    </source>
</evidence>
<evidence type="ECO:0000256" key="3">
    <source>
        <dbReference type="PROSITE-ProRule" id="PRU00284"/>
    </source>
</evidence>
<dbReference type="PANTHER" id="PTHR43531:SF11">
    <property type="entry name" value="METHYL-ACCEPTING CHEMOTAXIS PROTEIN 3"/>
    <property type="match status" value="1"/>
</dbReference>
<dbReference type="InterPro" id="IPR051310">
    <property type="entry name" value="MCP_chemotaxis"/>
</dbReference>
<keyword evidence="4" id="KW-1133">Transmembrane helix</keyword>
<proteinExistence type="inferred from homology"/>
<dbReference type="InterPro" id="IPR047347">
    <property type="entry name" value="YvaQ-like_sensor"/>
</dbReference>
<evidence type="ECO:0000256" key="2">
    <source>
        <dbReference type="ARBA" id="ARBA00029447"/>
    </source>
</evidence>
<feature type="domain" description="HAMP" evidence="6">
    <location>
        <begin position="213"/>
        <end position="265"/>
    </location>
</feature>
<evidence type="ECO:0000256" key="4">
    <source>
        <dbReference type="SAM" id="Phobius"/>
    </source>
</evidence>
<dbReference type="Gene3D" id="1.10.287.950">
    <property type="entry name" value="Methyl-accepting chemotaxis protein"/>
    <property type="match status" value="1"/>
</dbReference>
<reference evidence="7 8" key="1">
    <citation type="submission" date="2020-08" db="EMBL/GenBank/DDBJ databases">
        <title>A Genomic Blueprint of the Chicken Gut Microbiome.</title>
        <authorList>
            <person name="Gilroy R."/>
            <person name="Ravi A."/>
            <person name="Getino M."/>
            <person name="Pursley I."/>
            <person name="Horton D.L."/>
            <person name="Alikhan N.-F."/>
            <person name="Baker D."/>
            <person name="Gharbi K."/>
            <person name="Hall N."/>
            <person name="Watson M."/>
            <person name="Adriaenssens E.M."/>
            <person name="Foster-Nyarko E."/>
            <person name="Jarju S."/>
            <person name="Secka A."/>
            <person name="Antonio M."/>
            <person name="Oren A."/>
            <person name="Chaudhuri R."/>
            <person name="La Ragione R.M."/>
            <person name="Hildebrand F."/>
            <person name="Pallen M.J."/>
        </authorList>
    </citation>
    <scope>NUCLEOTIDE SEQUENCE [LARGE SCALE GENOMIC DNA]</scope>
    <source>
        <strain evidence="7 8">Sa3CVN1</strain>
    </source>
</reference>
<evidence type="ECO:0000313" key="7">
    <source>
        <dbReference type="EMBL" id="MBD7911702.1"/>
    </source>
</evidence>
<dbReference type="SMART" id="SM00304">
    <property type="entry name" value="HAMP"/>
    <property type="match status" value="1"/>
</dbReference>
<dbReference type="PANTHER" id="PTHR43531">
    <property type="entry name" value="PROTEIN ICFG"/>
    <property type="match status" value="1"/>
</dbReference>
<keyword evidence="3" id="KW-0807">Transducer</keyword>
<dbReference type="PROSITE" id="PS50885">
    <property type="entry name" value="HAMP"/>
    <property type="match status" value="1"/>
</dbReference>
<organism evidence="7 8">
    <name type="scientific">Clostridium cibarium</name>
    <dbReference type="NCBI Taxonomy" id="2762247"/>
    <lineage>
        <taxon>Bacteria</taxon>
        <taxon>Bacillati</taxon>
        <taxon>Bacillota</taxon>
        <taxon>Clostridia</taxon>
        <taxon>Eubacteriales</taxon>
        <taxon>Clostridiaceae</taxon>
        <taxon>Clostridium</taxon>
    </lineage>
</organism>
<evidence type="ECO:0000256" key="1">
    <source>
        <dbReference type="ARBA" id="ARBA00022500"/>
    </source>
</evidence>
<dbReference type="CDD" id="cd19411">
    <property type="entry name" value="MCP2201-like_sensor"/>
    <property type="match status" value="1"/>
</dbReference>
<dbReference type="RefSeq" id="WP_191768586.1">
    <property type="nucleotide sequence ID" value="NZ_JACSRA010000014.1"/>
</dbReference>
<dbReference type="CDD" id="cd06225">
    <property type="entry name" value="HAMP"/>
    <property type="match status" value="1"/>
</dbReference>
<keyword evidence="4" id="KW-0472">Membrane</keyword>
<keyword evidence="1" id="KW-0145">Chemotaxis</keyword>
<accession>A0ABR8PU66</accession>
<dbReference type="SMART" id="SM00283">
    <property type="entry name" value="MA"/>
    <property type="match status" value="1"/>
</dbReference>
<comment type="similarity">
    <text evidence="2">Belongs to the methyl-accepting chemotaxis (MCP) protein family.</text>
</comment>
<dbReference type="Proteomes" id="UP000627781">
    <property type="component" value="Unassembled WGS sequence"/>
</dbReference>
<feature type="transmembrane region" description="Helical" evidence="4">
    <location>
        <begin position="194"/>
        <end position="215"/>
    </location>
</feature>
<dbReference type="Pfam" id="PF00672">
    <property type="entry name" value="HAMP"/>
    <property type="match status" value="1"/>
</dbReference>
<keyword evidence="8" id="KW-1185">Reference proteome</keyword>
<protein>
    <submittedName>
        <fullName evidence="7">MCP four helix bundle domain-containing protein</fullName>
    </submittedName>
</protein>
<gene>
    <name evidence="7" type="ORF">H9661_10065</name>
</gene>
<dbReference type="InterPro" id="IPR024478">
    <property type="entry name" value="HlyB_4HB_MCP"/>
</dbReference>
<dbReference type="PROSITE" id="PS50111">
    <property type="entry name" value="CHEMOTAXIS_TRANSDUC_2"/>
    <property type="match status" value="1"/>
</dbReference>
<dbReference type="EMBL" id="JACSRA010000014">
    <property type="protein sequence ID" value="MBD7911702.1"/>
    <property type="molecule type" value="Genomic_DNA"/>
</dbReference>
<dbReference type="Pfam" id="PF12729">
    <property type="entry name" value="4HB_MCP_1"/>
    <property type="match status" value="1"/>
</dbReference>
<keyword evidence="4" id="KW-0812">Transmembrane</keyword>
<name>A0ABR8PU66_9CLOT</name>
<evidence type="ECO:0000313" key="8">
    <source>
        <dbReference type="Proteomes" id="UP000627781"/>
    </source>
</evidence>
<sequence>MKLFYNMKVKVKILLGFLIVSVITGIIGVQGIINMNNINKLDTKLYEKMTEPLGEVIDITESFNNMRGYIRDILLKENSAEIQEYTNKIKEASSEFDLSLDIVAKTTSTKEEDEAIKELKNSKLKYLDVVNRIIKLRNENKRQEATNLLYTEGKPALEELKANIEGFSHLKTRLAKETSENNDITAAKTTTMSVIIQVLGIVTAIGIGIIISLSISRPIHRIIEIASKIADGDFDVDIEVKGKDELGLLSLAFKRMTEKLNKAMSHINTVAEQVSAGSKQVADSSTALSQGAMEQASSIEELTTSVEEISAQTKMNAEIAAKVNGIAEDAKLNAEEGHGQMEEMKRAVEEINNSSSNIYKIIKVIDEIAFQTNILALNAAVEAARAGQHGKGFGVVAEEVRNLAARSAKAAKETANMIEGSIEKAEVGTKIVNETAEVLNRIVGDTIKVAEFIDQITRASNEQAESIEQVNEGIMQVSDVVQTNSATSEESAAASEELASQAELLKGQVNQFKLKKSVGMFT</sequence>
<dbReference type="SUPFAM" id="SSF58104">
    <property type="entry name" value="Methyl-accepting chemotaxis protein (MCP) signaling domain"/>
    <property type="match status" value="1"/>
</dbReference>
<dbReference type="Pfam" id="PF00015">
    <property type="entry name" value="MCPsignal"/>
    <property type="match status" value="1"/>
</dbReference>
<dbReference type="InterPro" id="IPR004089">
    <property type="entry name" value="MCPsignal_dom"/>
</dbReference>
<feature type="domain" description="Methyl-accepting transducer" evidence="5">
    <location>
        <begin position="270"/>
        <end position="499"/>
    </location>
</feature>